<dbReference type="GO" id="GO:0005886">
    <property type="term" value="C:plasma membrane"/>
    <property type="evidence" value="ECO:0007669"/>
    <property type="project" value="UniProtKB-SubCell"/>
</dbReference>
<organism evidence="8 9">
    <name type="scientific">Acetobacter fabarum</name>
    <dbReference type="NCBI Taxonomy" id="483199"/>
    <lineage>
        <taxon>Bacteria</taxon>
        <taxon>Pseudomonadati</taxon>
        <taxon>Pseudomonadota</taxon>
        <taxon>Alphaproteobacteria</taxon>
        <taxon>Acetobacterales</taxon>
        <taxon>Acetobacteraceae</taxon>
        <taxon>Acetobacter</taxon>
    </lineage>
</organism>
<dbReference type="PROSITE" id="PS50850">
    <property type="entry name" value="MFS"/>
    <property type="match status" value="1"/>
</dbReference>
<dbReference type="Pfam" id="PF07690">
    <property type="entry name" value="MFS_1"/>
    <property type="match status" value="1"/>
</dbReference>
<dbReference type="RefSeq" id="WP_086645640.1">
    <property type="nucleotide sequence ID" value="NZ_JAMYZV010000002.1"/>
</dbReference>
<dbReference type="PANTHER" id="PTHR43124:SF3">
    <property type="entry name" value="CHLORAMPHENICOL EFFLUX PUMP RV0191"/>
    <property type="match status" value="1"/>
</dbReference>
<dbReference type="InterPro" id="IPR050189">
    <property type="entry name" value="MFS_Efflux_Transporters"/>
</dbReference>
<dbReference type="OrthoDB" id="9788453at2"/>
<comment type="subcellular location">
    <subcellularLocation>
        <location evidence="1">Cell membrane</location>
        <topology evidence="1">Multi-pass membrane protein</topology>
    </subcellularLocation>
</comment>
<dbReference type="InterPro" id="IPR011701">
    <property type="entry name" value="MFS"/>
</dbReference>
<keyword evidence="2" id="KW-1003">Cell membrane</keyword>
<evidence type="ECO:0000256" key="5">
    <source>
        <dbReference type="ARBA" id="ARBA00023136"/>
    </source>
</evidence>
<evidence type="ECO:0000256" key="1">
    <source>
        <dbReference type="ARBA" id="ARBA00004651"/>
    </source>
</evidence>
<protein>
    <recommendedName>
        <fullName evidence="7">Major facilitator superfamily (MFS) profile domain-containing protein</fullName>
    </recommendedName>
</protein>
<dbReference type="EMBL" id="NCXK01000002">
    <property type="protein sequence ID" value="PAK78987.1"/>
    <property type="molecule type" value="Genomic_DNA"/>
</dbReference>
<feature type="transmembrane region" description="Helical" evidence="6">
    <location>
        <begin position="340"/>
        <end position="361"/>
    </location>
</feature>
<reference evidence="8 9" key="1">
    <citation type="submission" date="2017-04" db="EMBL/GenBank/DDBJ databases">
        <title>Kefir bacterial isolates.</title>
        <authorList>
            <person name="Kim Y."/>
            <person name="Blasche S."/>
            <person name="Patil K.R."/>
        </authorList>
    </citation>
    <scope>NUCLEOTIDE SEQUENCE [LARGE SCALE GENOMIC DNA]</scope>
    <source>
        <strain evidence="8 9">KR</strain>
    </source>
</reference>
<sequence>MSGGNDGGLAAASKAILALAVGTFAIGTGEFAAMGLLPQMADSMHASIPRTGEAISAYALGVVVGAPVVSVMAAQMSRRQLLVLLMGWFAVANALGTLAASLGMLDLARFVTGLPHGSFMGVAALVAAGLVDRGYRGRAVGRVFSGLTIANVVGAPFATYAGSYFGWRLSYLFIGLIGVACCLMVLAWVPYDAPNRARSALSELGAFSRKQVWYVMGTVAVGCGGMFCVYTYFSVTLQDVTHVPLWGVPLFQALWGVGMCAGAWAGGHLMDRNLKWATIFAFLWNAAALGLFALVAHSVWLTALAVFMLGGGIAIGPAMQVRLMDVAADAQTLAASMNHAAFNLANAIGAWLGGMVLAVGFGLEATGWAGMALSLVGLVLFLLSLRVETLDARKAALAEGGAA</sequence>
<evidence type="ECO:0000256" key="2">
    <source>
        <dbReference type="ARBA" id="ARBA00022475"/>
    </source>
</evidence>
<evidence type="ECO:0000313" key="8">
    <source>
        <dbReference type="EMBL" id="PAK78987.1"/>
    </source>
</evidence>
<dbReference type="InterPro" id="IPR020846">
    <property type="entry name" value="MFS_dom"/>
</dbReference>
<dbReference type="Gene3D" id="1.20.1250.20">
    <property type="entry name" value="MFS general substrate transporter like domains"/>
    <property type="match status" value="2"/>
</dbReference>
<evidence type="ECO:0000313" key="9">
    <source>
        <dbReference type="Proteomes" id="UP000216151"/>
    </source>
</evidence>
<feature type="domain" description="Major facilitator superfamily (MFS) profile" evidence="7">
    <location>
        <begin position="15"/>
        <end position="389"/>
    </location>
</feature>
<feature type="transmembrane region" description="Helical" evidence="6">
    <location>
        <begin position="212"/>
        <end position="233"/>
    </location>
</feature>
<dbReference type="AlphaFoldDB" id="A0A269Y095"/>
<proteinExistence type="predicted"/>
<feature type="transmembrane region" description="Helical" evidence="6">
    <location>
        <begin position="143"/>
        <end position="165"/>
    </location>
</feature>
<evidence type="ECO:0000256" key="3">
    <source>
        <dbReference type="ARBA" id="ARBA00022692"/>
    </source>
</evidence>
<feature type="transmembrane region" description="Helical" evidence="6">
    <location>
        <begin position="110"/>
        <end position="131"/>
    </location>
</feature>
<accession>A0A269Y095</accession>
<keyword evidence="9" id="KW-1185">Reference proteome</keyword>
<dbReference type="Proteomes" id="UP000216151">
    <property type="component" value="Unassembled WGS sequence"/>
</dbReference>
<dbReference type="GO" id="GO:0022857">
    <property type="term" value="F:transmembrane transporter activity"/>
    <property type="evidence" value="ECO:0007669"/>
    <property type="project" value="InterPro"/>
</dbReference>
<dbReference type="InterPro" id="IPR036259">
    <property type="entry name" value="MFS_trans_sf"/>
</dbReference>
<evidence type="ECO:0000256" key="6">
    <source>
        <dbReference type="SAM" id="Phobius"/>
    </source>
</evidence>
<keyword evidence="5 6" id="KW-0472">Membrane</keyword>
<feature type="transmembrane region" description="Helical" evidence="6">
    <location>
        <begin position="367"/>
        <end position="385"/>
    </location>
</feature>
<name>A0A269Y095_9PROT</name>
<feature type="transmembrane region" description="Helical" evidence="6">
    <location>
        <begin position="171"/>
        <end position="191"/>
    </location>
</feature>
<gene>
    <name evidence="8" type="ORF">B8X00_03675</name>
</gene>
<feature type="transmembrane region" description="Helical" evidence="6">
    <location>
        <begin position="245"/>
        <end position="264"/>
    </location>
</feature>
<evidence type="ECO:0000259" key="7">
    <source>
        <dbReference type="PROSITE" id="PS50850"/>
    </source>
</evidence>
<feature type="transmembrane region" description="Helical" evidence="6">
    <location>
        <begin position="12"/>
        <end position="35"/>
    </location>
</feature>
<feature type="transmembrane region" description="Helical" evidence="6">
    <location>
        <begin position="276"/>
        <end position="294"/>
    </location>
</feature>
<evidence type="ECO:0000256" key="4">
    <source>
        <dbReference type="ARBA" id="ARBA00022989"/>
    </source>
</evidence>
<keyword evidence="3 6" id="KW-0812">Transmembrane</keyword>
<feature type="transmembrane region" description="Helical" evidence="6">
    <location>
        <begin position="300"/>
        <end position="319"/>
    </location>
</feature>
<keyword evidence="4 6" id="KW-1133">Transmembrane helix</keyword>
<comment type="caution">
    <text evidence="8">The sequence shown here is derived from an EMBL/GenBank/DDBJ whole genome shotgun (WGS) entry which is preliminary data.</text>
</comment>
<feature type="transmembrane region" description="Helical" evidence="6">
    <location>
        <begin position="81"/>
        <end position="104"/>
    </location>
</feature>
<dbReference type="CDD" id="cd17324">
    <property type="entry name" value="MFS_NepI_like"/>
    <property type="match status" value="1"/>
</dbReference>
<dbReference type="SUPFAM" id="SSF103473">
    <property type="entry name" value="MFS general substrate transporter"/>
    <property type="match status" value="1"/>
</dbReference>
<dbReference type="PANTHER" id="PTHR43124">
    <property type="entry name" value="PURINE EFFLUX PUMP PBUE"/>
    <property type="match status" value="1"/>
</dbReference>